<comment type="function">
    <text evidence="1 9">Produces ATP from ADP in the presence of a proton gradient across the membrane.</text>
</comment>
<comment type="similarity">
    <text evidence="3 9 10">Belongs to the ATPase epsilon chain family.</text>
</comment>
<dbReference type="InterPro" id="IPR020546">
    <property type="entry name" value="ATP_synth_F1_dsu/esu_N"/>
</dbReference>
<keyword evidence="4 9" id="KW-0813">Transport</keyword>
<evidence type="ECO:0000313" key="12">
    <source>
        <dbReference type="EMBL" id="TWT75970.1"/>
    </source>
</evidence>
<dbReference type="InterPro" id="IPR036771">
    <property type="entry name" value="ATPsynth_dsu/esu_N"/>
</dbReference>
<dbReference type="RefSeq" id="WP_146587825.1">
    <property type="nucleotide sequence ID" value="NZ_SJPO01000006.1"/>
</dbReference>
<keyword evidence="9" id="KW-1003">Cell membrane</keyword>
<dbReference type="PANTHER" id="PTHR13822">
    <property type="entry name" value="ATP SYNTHASE DELTA/EPSILON CHAIN"/>
    <property type="match status" value="1"/>
</dbReference>
<evidence type="ECO:0000256" key="4">
    <source>
        <dbReference type="ARBA" id="ARBA00022448"/>
    </source>
</evidence>
<gene>
    <name evidence="9 12" type="primary">atpC</name>
    <name evidence="12" type="ORF">Pla123a_27560</name>
</gene>
<dbReference type="AlphaFoldDB" id="A0A5C5YMB6"/>
<dbReference type="InterPro" id="IPR001469">
    <property type="entry name" value="ATP_synth_F1_dsu/esu"/>
</dbReference>
<name>A0A5C5YMB6_9BACT</name>
<keyword evidence="7 9" id="KW-0139">CF(1)</keyword>
<dbReference type="Gene3D" id="2.60.15.10">
    <property type="entry name" value="F0F1 ATP synthase delta/epsilon subunit, N-terminal"/>
    <property type="match status" value="1"/>
</dbReference>
<sequence length="135" mass="14218">MADLPIKLVVVTPEMTVLDESVDFVVAPLFDGELGVAAGHAPVIGRLGYGELRYRIGGENHRYFVEGGFVQIADDVVSVMTGKAMLVSEIDVAEARQQLDAAIARSAAGAEAAARDRDIAQARGKLRVAKGGSSH</sequence>
<dbReference type="HAMAP" id="MF_00530">
    <property type="entry name" value="ATP_synth_epsil_bac"/>
    <property type="match status" value="1"/>
</dbReference>
<dbReference type="PANTHER" id="PTHR13822:SF10">
    <property type="entry name" value="ATP SYNTHASE EPSILON CHAIN, CHLOROPLASTIC"/>
    <property type="match status" value="1"/>
</dbReference>
<keyword evidence="13" id="KW-1185">Reference proteome</keyword>
<keyword evidence="8 9" id="KW-0066">ATP synthesis</keyword>
<feature type="domain" description="ATP synthase F1 complex delta/epsilon subunit N-terminal" evidence="11">
    <location>
        <begin position="7"/>
        <end position="84"/>
    </location>
</feature>
<comment type="caution">
    <text evidence="12">The sequence shown here is derived from an EMBL/GenBank/DDBJ whole genome shotgun (WGS) entry which is preliminary data.</text>
</comment>
<dbReference type="Pfam" id="PF02823">
    <property type="entry name" value="ATP-synt_DE_N"/>
    <property type="match status" value="1"/>
</dbReference>
<dbReference type="GO" id="GO:0045259">
    <property type="term" value="C:proton-transporting ATP synthase complex"/>
    <property type="evidence" value="ECO:0007669"/>
    <property type="project" value="UniProtKB-KW"/>
</dbReference>
<dbReference type="EMBL" id="SJPO01000006">
    <property type="protein sequence ID" value="TWT75970.1"/>
    <property type="molecule type" value="Genomic_DNA"/>
</dbReference>
<keyword evidence="6 9" id="KW-0472">Membrane</keyword>
<dbReference type="NCBIfam" id="TIGR01216">
    <property type="entry name" value="ATP_synt_epsi"/>
    <property type="match status" value="1"/>
</dbReference>
<dbReference type="GO" id="GO:0005524">
    <property type="term" value="F:ATP binding"/>
    <property type="evidence" value="ECO:0007669"/>
    <property type="project" value="UniProtKB-UniRule"/>
</dbReference>
<evidence type="ECO:0000256" key="8">
    <source>
        <dbReference type="ARBA" id="ARBA00023310"/>
    </source>
</evidence>
<evidence type="ECO:0000256" key="9">
    <source>
        <dbReference type="HAMAP-Rule" id="MF_00530"/>
    </source>
</evidence>
<organism evidence="12 13">
    <name type="scientific">Posidoniimonas polymericola</name>
    <dbReference type="NCBI Taxonomy" id="2528002"/>
    <lineage>
        <taxon>Bacteria</taxon>
        <taxon>Pseudomonadati</taxon>
        <taxon>Planctomycetota</taxon>
        <taxon>Planctomycetia</taxon>
        <taxon>Pirellulales</taxon>
        <taxon>Lacipirellulaceae</taxon>
        <taxon>Posidoniimonas</taxon>
    </lineage>
</organism>
<evidence type="ECO:0000256" key="7">
    <source>
        <dbReference type="ARBA" id="ARBA00023196"/>
    </source>
</evidence>
<proteinExistence type="inferred from homology"/>
<keyword evidence="9" id="KW-0375">Hydrogen ion transport</keyword>
<keyword evidence="5 9" id="KW-0406">Ion transport</keyword>
<dbReference type="GO" id="GO:0012505">
    <property type="term" value="C:endomembrane system"/>
    <property type="evidence" value="ECO:0007669"/>
    <property type="project" value="UniProtKB-SubCell"/>
</dbReference>
<evidence type="ECO:0000313" key="13">
    <source>
        <dbReference type="Proteomes" id="UP000318478"/>
    </source>
</evidence>
<dbReference type="GO" id="GO:0005886">
    <property type="term" value="C:plasma membrane"/>
    <property type="evidence" value="ECO:0007669"/>
    <property type="project" value="UniProtKB-SubCell"/>
</dbReference>
<comment type="subcellular location">
    <subcellularLocation>
        <location evidence="9">Cell membrane</location>
        <topology evidence="9">Peripheral membrane protein</topology>
    </subcellularLocation>
    <subcellularLocation>
        <location evidence="2">Endomembrane system</location>
        <topology evidence="2">Peripheral membrane protein</topology>
    </subcellularLocation>
</comment>
<evidence type="ECO:0000256" key="2">
    <source>
        <dbReference type="ARBA" id="ARBA00004184"/>
    </source>
</evidence>
<dbReference type="Proteomes" id="UP000318478">
    <property type="component" value="Unassembled WGS sequence"/>
</dbReference>
<evidence type="ECO:0000256" key="1">
    <source>
        <dbReference type="ARBA" id="ARBA00003543"/>
    </source>
</evidence>
<evidence type="ECO:0000256" key="3">
    <source>
        <dbReference type="ARBA" id="ARBA00005712"/>
    </source>
</evidence>
<dbReference type="SUPFAM" id="SSF51344">
    <property type="entry name" value="Epsilon subunit of F1F0-ATP synthase N-terminal domain"/>
    <property type="match status" value="1"/>
</dbReference>
<dbReference type="CDD" id="cd12152">
    <property type="entry name" value="F1-ATPase_delta"/>
    <property type="match status" value="1"/>
</dbReference>
<accession>A0A5C5YMB6</accession>
<dbReference type="GO" id="GO:0046933">
    <property type="term" value="F:proton-transporting ATP synthase activity, rotational mechanism"/>
    <property type="evidence" value="ECO:0007669"/>
    <property type="project" value="UniProtKB-UniRule"/>
</dbReference>
<evidence type="ECO:0000256" key="5">
    <source>
        <dbReference type="ARBA" id="ARBA00023065"/>
    </source>
</evidence>
<comment type="subunit">
    <text evidence="9 10">F-type ATPases have 2 components, CF(1) - the catalytic core - and CF(0) - the membrane proton channel. CF(1) has five subunits: alpha(3), beta(3), gamma(1), delta(1), epsilon(1). CF(0) has three main subunits: a, b and c.</text>
</comment>
<reference evidence="12 13" key="1">
    <citation type="submission" date="2019-02" db="EMBL/GenBank/DDBJ databases">
        <title>Deep-cultivation of Planctomycetes and their phenomic and genomic characterization uncovers novel biology.</title>
        <authorList>
            <person name="Wiegand S."/>
            <person name="Jogler M."/>
            <person name="Boedeker C."/>
            <person name="Pinto D."/>
            <person name="Vollmers J."/>
            <person name="Rivas-Marin E."/>
            <person name="Kohn T."/>
            <person name="Peeters S.H."/>
            <person name="Heuer A."/>
            <person name="Rast P."/>
            <person name="Oberbeckmann S."/>
            <person name="Bunk B."/>
            <person name="Jeske O."/>
            <person name="Meyerdierks A."/>
            <person name="Storesund J.E."/>
            <person name="Kallscheuer N."/>
            <person name="Luecker S."/>
            <person name="Lage O.M."/>
            <person name="Pohl T."/>
            <person name="Merkel B.J."/>
            <person name="Hornburger P."/>
            <person name="Mueller R.-W."/>
            <person name="Bruemmer F."/>
            <person name="Labrenz M."/>
            <person name="Spormann A.M."/>
            <person name="Op Den Camp H."/>
            <person name="Overmann J."/>
            <person name="Amann R."/>
            <person name="Jetten M.S.M."/>
            <person name="Mascher T."/>
            <person name="Medema M.H."/>
            <person name="Devos D.P."/>
            <person name="Kaster A.-K."/>
            <person name="Ovreas L."/>
            <person name="Rohde M."/>
            <person name="Galperin M.Y."/>
            <person name="Jogler C."/>
        </authorList>
    </citation>
    <scope>NUCLEOTIDE SEQUENCE [LARGE SCALE GENOMIC DNA]</scope>
    <source>
        <strain evidence="12 13">Pla123a</strain>
    </source>
</reference>
<protein>
    <recommendedName>
        <fullName evidence="9">ATP synthase epsilon chain</fullName>
    </recommendedName>
    <alternativeName>
        <fullName evidence="9">ATP synthase F1 sector epsilon subunit</fullName>
    </alternativeName>
    <alternativeName>
        <fullName evidence="9">F-ATPase epsilon subunit</fullName>
    </alternativeName>
</protein>
<evidence type="ECO:0000256" key="6">
    <source>
        <dbReference type="ARBA" id="ARBA00023136"/>
    </source>
</evidence>
<evidence type="ECO:0000256" key="10">
    <source>
        <dbReference type="RuleBase" id="RU003656"/>
    </source>
</evidence>
<evidence type="ECO:0000259" key="11">
    <source>
        <dbReference type="Pfam" id="PF02823"/>
    </source>
</evidence>
<dbReference type="OrthoDB" id="277064at2"/>